<dbReference type="AlphaFoldDB" id="A0A101RMJ3"/>
<dbReference type="Gene3D" id="1.20.120.1220">
    <property type="match status" value="1"/>
</dbReference>
<protein>
    <recommendedName>
        <fullName evidence="4">Prepilin type IV endopeptidase peptidase domain-containing protein</fullName>
    </recommendedName>
</protein>
<keyword evidence="6" id="KW-1185">Reference proteome</keyword>
<name>A0A101RMJ3_9ACTN</name>
<accession>A0A101RMJ3</accession>
<organism evidence="5 6">
    <name type="scientific">Streptomyces griseorubiginosus</name>
    <dbReference type="NCBI Taxonomy" id="67304"/>
    <lineage>
        <taxon>Bacteria</taxon>
        <taxon>Bacillati</taxon>
        <taxon>Actinomycetota</taxon>
        <taxon>Actinomycetes</taxon>
        <taxon>Kitasatosporales</taxon>
        <taxon>Streptomycetaceae</taxon>
        <taxon>Streptomyces</taxon>
    </lineage>
</organism>
<evidence type="ECO:0000259" key="4">
    <source>
        <dbReference type="Pfam" id="PF01478"/>
    </source>
</evidence>
<reference evidence="5 6" key="1">
    <citation type="submission" date="2015-10" db="EMBL/GenBank/DDBJ databases">
        <title>Draft genome sequence of Streptomyces griseorubiginosus DSM 40469, type strain for the species Streptomyces griseorubiginosus.</title>
        <authorList>
            <person name="Ruckert C."/>
            <person name="Winkler A."/>
            <person name="Kalinowski J."/>
            <person name="Kampfer P."/>
            <person name="Glaeser S."/>
        </authorList>
    </citation>
    <scope>NUCLEOTIDE SEQUENCE [LARGE SCALE GENOMIC DNA]</scope>
    <source>
        <strain evidence="5 6">DSM 40469</strain>
    </source>
</reference>
<dbReference type="RefSeq" id="WP_062246923.1">
    <property type="nucleotide sequence ID" value="NZ_JBPJFL010000005.1"/>
</dbReference>
<keyword evidence="3" id="KW-1133">Transmembrane helix</keyword>
<feature type="transmembrane region" description="Helical" evidence="3">
    <location>
        <begin position="225"/>
        <end position="243"/>
    </location>
</feature>
<dbReference type="InterPro" id="IPR000045">
    <property type="entry name" value="Prepilin_IV_endopep_pep"/>
</dbReference>
<evidence type="ECO:0000256" key="2">
    <source>
        <dbReference type="RuleBase" id="RU003793"/>
    </source>
</evidence>
<feature type="transmembrane region" description="Helical" evidence="3">
    <location>
        <begin position="119"/>
        <end position="138"/>
    </location>
</feature>
<comment type="caution">
    <text evidence="5">The sequence shown here is derived from an EMBL/GenBank/DDBJ whole genome shotgun (WGS) entry which is preliminary data.</text>
</comment>
<dbReference type="InterPro" id="IPR050882">
    <property type="entry name" value="Prepilin_peptidase/N-MTase"/>
</dbReference>
<evidence type="ECO:0000256" key="1">
    <source>
        <dbReference type="ARBA" id="ARBA00005801"/>
    </source>
</evidence>
<evidence type="ECO:0000313" key="5">
    <source>
        <dbReference type="EMBL" id="KUN58327.1"/>
    </source>
</evidence>
<sequence>METLWITAAAVLWGAGTGLLIPRAAYRLSVPPEEEWRATCPGGHAFAGFRDSWLGQARCADGDSYGPSMPAMAAITAAVCAVLSSAVGAHPELLVWLVIVPVGVLLATVDLTVQRLPDVLTLPLAAISLGLLGVAALLPGTDGNWGRALLGSLAFSSFCLVMFLINPAAFGFGDVKLAPTVGAVTGWYGWDTLIAGAITGFVVFVLYGLSLIVARRTDRKTAHPLGPFLLAGAVAGVLLGSLSS</sequence>
<keyword evidence="3" id="KW-0472">Membrane</keyword>
<gene>
    <name evidence="5" type="ORF">AQJ54_42425</name>
</gene>
<dbReference type="InterPro" id="IPR014032">
    <property type="entry name" value="Peptidase_A24A_bac"/>
</dbReference>
<dbReference type="GO" id="GO:0006465">
    <property type="term" value="P:signal peptide processing"/>
    <property type="evidence" value="ECO:0007669"/>
    <property type="project" value="TreeGrafter"/>
</dbReference>
<evidence type="ECO:0000256" key="3">
    <source>
        <dbReference type="SAM" id="Phobius"/>
    </source>
</evidence>
<feature type="transmembrane region" description="Helical" evidence="3">
    <location>
        <begin position="150"/>
        <end position="173"/>
    </location>
</feature>
<proteinExistence type="inferred from homology"/>
<dbReference type="Proteomes" id="UP000054375">
    <property type="component" value="Unassembled WGS sequence"/>
</dbReference>
<dbReference type="GO" id="GO:0005886">
    <property type="term" value="C:plasma membrane"/>
    <property type="evidence" value="ECO:0007669"/>
    <property type="project" value="TreeGrafter"/>
</dbReference>
<dbReference type="PRINTS" id="PR00864">
    <property type="entry name" value="PREPILNPTASE"/>
</dbReference>
<dbReference type="Pfam" id="PF01478">
    <property type="entry name" value="Peptidase_A24"/>
    <property type="match status" value="1"/>
</dbReference>
<dbReference type="GO" id="GO:0004190">
    <property type="term" value="F:aspartic-type endopeptidase activity"/>
    <property type="evidence" value="ECO:0007669"/>
    <property type="project" value="InterPro"/>
</dbReference>
<feature type="domain" description="Prepilin type IV endopeptidase peptidase" evidence="4">
    <location>
        <begin position="98"/>
        <end position="202"/>
    </location>
</feature>
<dbReference type="PANTHER" id="PTHR30487">
    <property type="entry name" value="TYPE 4 PREPILIN-LIKE PROTEINS LEADER PEPTIDE-PROCESSING ENZYME"/>
    <property type="match status" value="1"/>
</dbReference>
<dbReference type="EMBL" id="LMWV01000049">
    <property type="protein sequence ID" value="KUN58327.1"/>
    <property type="molecule type" value="Genomic_DNA"/>
</dbReference>
<dbReference type="PANTHER" id="PTHR30487:SF0">
    <property type="entry name" value="PREPILIN LEADER PEPTIDASE_N-METHYLTRANSFERASE-RELATED"/>
    <property type="match status" value="1"/>
</dbReference>
<feature type="transmembrane region" description="Helical" evidence="3">
    <location>
        <begin position="193"/>
        <end position="213"/>
    </location>
</feature>
<comment type="similarity">
    <text evidence="1 2">Belongs to the peptidase A24 family.</text>
</comment>
<keyword evidence="3" id="KW-0812">Transmembrane</keyword>
<evidence type="ECO:0000313" key="6">
    <source>
        <dbReference type="Proteomes" id="UP000054375"/>
    </source>
</evidence>